<keyword evidence="3" id="KW-0645">Protease</keyword>
<sequence length="184" mass="20616">MNFIDRSAESIAKSIRRNYDKAGSEAVLKYSLNLVINTLTAIMVAFLFCTFTGHLYQFLIAFISFIMIRFVTGGMHMSSSLTCCIMTATIFVIASLTDFNYDKVFLALDSISIVIFLITVPNDIQGFSSLDSKYYPLLKLIAVLIVSSNFIIHSTVLTASFIIQAFLTTPIAYKARDILERRCL</sequence>
<evidence type="ECO:0000256" key="6">
    <source>
        <dbReference type="ARBA" id="ARBA00022989"/>
    </source>
</evidence>
<evidence type="ECO:0000256" key="1">
    <source>
        <dbReference type="ARBA" id="ARBA00022475"/>
    </source>
</evidence>
<name>A0ABT2UJ34_9BACL</name>
<keyword evidence="10" id="KW-1185">Reference proteome</keyword>
<keyword evidence="7 8" id="KW-0472">Membrane</keyword>
<feature type="transmembrane region" description="Helical" evidence="8">
    <location>
        <begin position="78"/>
        <end position="97"/>
    </location>
</feature>
<evidence type="ECO:0000313" key="10">
    <source>
        <dbReference type="Proteomes" id="UP001652445"/>
    </source>
</evidence>
<dbReference type="Pfam" id="PF04647">
    <property type="entry name" value="AgrB"/>
    <property type="match status" value="1"/>
</dbReference>
<dbReference type="EMBL" id="JAOQIO010000084">
    <property type="protein sequence ID" value="MCU6794659.1"/>
    <property type="molecule type" value="Genomic_DNA"/>
</dbReference>
<keyword evidence="2" id="KW-0673">Quorum sensing</keyword>
<proteinExistence type="predicted"/>
<keyword evidence="6 8" id="KW-1133">Transmembrane helix</keyword>
<keyword evidence="5" id="KW-0378">Hydrolase</keyword>
<evidence type="ECO:0000256" key="8">
    <source>
        <dbReference type="SAM" id="Phobius"/>
    </source>
</evidence>
<dbReference type="Proteomes" id="UP001652445">
    <property type="component" value="Unassembled WGS sequence"/>
</dbReference>
<dbReference type="RefSeq" id="WP_262685773.1">
    <property type="nucleotide sequence ID" value="NZ_JAOQIO010000084.1"/>
</dbReference>
<dbReference type="InterPro" id="IPR006741">
    <property type="entry name" value="AgrB"/>
</dbReference>
<reference evidence="9 10" key="1">
    <citation type="submission" date="2022-09" db="EMBL/GenBank/DDBJ databases">
        <authorList>
            <person name="Han X.L."/>
            <person name="Wang Q."/>
            <person name="Lu T."/>
        </authorList>
    </citation>
    <scope>NUCLEOTIDE SEQUENCE [LARGE SCALE GENOMIC DNA]</scope>
    <source>
        <strain evidence="9 10">WQ 127069</strain>
    </source>
</reference>
<feature type="transmembrane region" description="Helical" evidence="8">
    <location>
        <begin position="140"/>
        <end position="167"/>
    </location>
</feature>
<evidence type="ECO:0000256" key="2">
    <source>
        <dbReference type="ARBA" id="ARBA00022654"/>
    </source>
</evidence>
<evidence type="ECO:0000256" key="3">
    <source>
        <dbReference type="ARBA" id="ARBA00022670"/>
    </source>
</evidence>
<evidence type="ECO:0000256" key="7">
    <source>
        <dbReference type="ARBA" id="ARBA00023136"/>
    </source>
</evidence>
<evidence type="ECO:0000256" key="5">
    <source>
        <dbReference type="ARBA" id="ARBA00022801"/>
    </source>
</evidence>
<gene>
    <name evidence="9" type="ORF">OB236_21345</name>
</gene>
<dbReference type="SMART" id="SM00793">
    <property type="entry name" value="AgrB"/>
    <property type="match status" value="1"/>
</dbReference>
<accession>A0ABT2UJ34</accession>
<evidence type="ECO:0000256" key="4">
    <source>
        <dbReference type="ARBA" id="ARBA00022692"/>
    </source>
</evidence>
<comment type="caution">
    <text evidence="9">The sequence shown here is derived from an EMBL/GenBank/DDBJ whole genome shotgun (WGS) entry which is preliminary data.</text>
</comment>
<keyword evidence="4 8" id="KW-0812">Transmembrane</keyword>
<keyword evidence="1" id="KW-1003">Cell membrane</keyword>
<organism evidence="9 10">
    <name type="scientific">Paenibacillus baimaensis</name>
    <dbReference type="NCBI Taxonomy" id="2982185"/>
    <lineage>
        <taxon>Bacteria</taxon>
        <taxon>Bacillati</taxon>
        <taxon>Bacillota</taxon>
        <taxon>Bacilli</taxon>
        <taxon>Bacillales</taxon>
        <taxon>Paenibacillaceae</taxon>
        <taxon>Paenibacillus</taxon>
    </lineage>
</organism>
<feature type="transmembrane region" description="Helical" evidence="8">
    <location>
        <begin position="104"/>
        <end position="120"/>
    </location>
</feature>
<protein>
    <submittedName>
        <fullName evidence="9">Accessory gene regulator B family protein</fullName>
    </submittedName>
</protein>
<evidence type="ECO:0000313" key="9">
    <source>
        <dbReference type="EMBL" id="MCU6794659.1"/>
    </source>
</evidence>